<feature type="DNA-binding region" description="HMG box" evidence="2">
    <location>
        <begin position="51"/>
        <end position="119"/>
    </location>
</feature>
<dbReference type="AlphaFoldDB" id="A0A1X7R861"/>
<dbReference type="InterPro" id="IPR036910">
    <property type="entry name" value="HMG_box_dom_sf"/>
</dbReference>
<keyword evidence="2" id="KW-0539">Nucleus</keyword>
<dbReference type="STRING" id="1789683.A0A1X7R861"/>
<feature type="DNA-binding region" description="HMG box" evidence="2">
    <location>
        <begin position="124"/>
        <end position="191"/>
    </location>
</feature>
<evidence type="ECO:0000256" key="2">
    <source>
        <dbReference type="PROSITE-ProRule" id="PRU00267"/>
    </source>
</evidence>
<dbReference type="GO" id="GO:0005634">
    <property type="term" value="C:nucleus"/>
    <property type="evidence" value="ECO:0007669"/>
    <property type="project" value="UniProtKB-UniRule"/>
</dbReference>
<accession>A0A1X7R861</accession>
<evidence type="ECO:0000313" key="4">
    <source>
        <dbReference type="EMBL" id="SMN21802.1"/>
    </source>
</evidence>
<dbReference type="EMBL" id="FXLY01000009">
    <property type="protein sequence ID" value="SMN21802.1"/>
    <property type="molecule type" value="Genomic_DNA"/>
</dbReference>
<keyword evidence="1 2" id="KW-0238">DNA-binding</keyword>
<keyword evidence="5" id="KW-1185">Reference proteome</keyword>
<dbReference type="Pfam" id="PF00505">
    <property type="entry name" value="HMG_box"/>
    <property type="match status" value="2"/>
</dbReference>
<organism evidence="4 5">
    <name type="scientific">Maudiozyma saulgeensis</name>
    <dbReference type="NCBI Taxonomy" id="1789683"/>
    <lineage>
        <taxon>Eukaryota</taxon>
        <taxon>Fungi</taxon>
        <taxon>Dikarya</taxon>
        <taxon>Ascomycota</taxon>
        <taxon>Saccharomycotina</taxon>
        <taxon>Saccharomycetes</taxon>
        <taxon>Saccharomycetales</taxon>
        <taxon>Saccharomycetaceae</taxon>
        <taxon>Maudiozyma</taxon>
    </lineage>
</organism>
<reference evidence="4 5" key="1">
    <citation type="submission" date="2017-04" db="EMBL/GenBank/DDBJ databases">
        <authorList>
            <person name="Afonso C.L."/>
            <person name="Miller P.J."/>
            <person name="Scott M.A."/>
            <person name="Spackman E."/>
            <person name="Goraichik I."/>
            <person name="Dimitrov K.M."/>
            <person name="Suarez D.L."/>
            <person name="Swayne D.E."/>
        </authorList>
    </citation>
    <scope>NUCLEOTIDE SEQUENCE [LARGE SCALE GENOMIC DNA]</scope>
</reference>
<name>A0A1X7R861_9SACH</name>
<proteinExistence type="predicted"/>
<gene>
    <name evidence="4" type="ORF">KASA_0J01188G</name>
</gene>
<evidence type="ECO:0000256" key="1">
    <source>
        <dbReference type="ARBA" id="ARBA00023125"/>
    </source>
</evidence>
<dbReference type="Proteomes" id="UP000196158">
    <property type="component" value="Unassembled WGS sequence"/>
</dbReference>
<sequence>MLSFSRLTASSTSLSLCRTFSTGSIMLAARGIPSAAKLRILKKEEIMKNKPKRPLNSYLLYCAEQRPIISKNHPEMKNPDMTKLISQQWNSLSDIEKQPYKDNAARNSEAHSIMMGEFSKTLPPKKPAGPFVLFANEIRPKLNEEYPMLDFVEKSKITSTRWKALDEESKAHYGELYSRKMKEWQEQIDRM</sequence>
<feature type="domain" description="HMG box" evidence="3">
    <location>
        <begin position="51"/>
        <end position="119"/>
    </location>
</feature>
<evidence type="ECO:0000259" key="3">
    <source>
        <dbReference type="PROSITE" id="PS50118"/>
    </source>
</evidence>
<dbReference type="Gene3D" id="1.10.30.10">
    <property type="entry name" value="High mobility group box domain"/>
    <property type="match status" value="2"/>
</dbReference>
<dbReference type="GO" id="GO:0003677">
    <property type="term" value="F:DNA binding"/>
    <property type="evidence" value="ECO:0007669"/>
    <property type="project" value="UniProtKB-UniRule"/>
</dbReference>
<protein>
    <submittedName>
        <fullName evidence="4">Similar to Saccharomyces cerevisiae YMR072W ABF2 Mitochondrial DNA-binding protein involved in mitochondrial DNA replication and recombination, member of HMG1 DNA-binding protein family</fullName>
    </submittedName>
</protein>
<dbReference type="CDD" id="cd22012">
    <property type="entry name" value="HMG-box_ABF2_IXR1-like_rpt2"/>
    <property type="match status" value="1"/>
</dbReference>
<dbReference type="PANTHER" id="PTHR48112">
    <property type="entry name" value="HIGH MOBILITY GROUP PROTEIN DSP1"/>
    <property type="match status" value="1"/>
</dbReference>
<dbReference type="SMART" id="SM00398">
    <property type="entry name" value="HMG"/>
    <property type="match status" value="2"/>
</dbReference>
<dbReference type="PROSITE" id="PS50118">
    <property type="entry name" value="HMG_BOX_2"/>
    <property type="match status" value="2"/>
</dbReference>
<evidence type="ECO:0000313" key="5">
    <source>
        <dbReference type="Proteomes" id="UP000196158"/>
    </source>
</evidence>
<dbReference type="OrthoDB" id="5550281at2759"/>
<dbReference type="InterPro" id="IPR009071">
    <property type="entry name" value="HMG_box_dom"/>
</dbReference>
<feature type="domain" description="HMG box" evidence="3">
    <location>
        <begin position="124"/>
        <end position="191"/>
    </location>
</feature>
<dbReference type="InterPro" id="IPR050342">
    <property type="entry name" value="HMGB"/>
</dbReference>
<dbReference type="SUPFAM" id="SSF47095">
    <property type="entry name" value="HMG-box"/>
    <property type="match status" value="2"/>
</dbReference>